<accession>A0A5C3LUQ3</accession>
<dbReference type="AlphaFoldDB" id="A0A5C3LUQ3"/>
<evidence type="ECO:0000256" key="5">
    <source>
        <dbReference type="ARBA" id="ARBA00023002"/>
    </source>
</evidence>
<organism evidence="7 8">
    <name type="scientific">Crucibulum laeve</name>
    <dbReference type="NCBI Taxonomy" id="68775"/>
    <lineage>
        <taxon>Eukaryota</taxon>
        <taxon>Fungi</taxon>
        <taxon>Dikarya</taxon>
        <taxon>Basidiomycota</taxon>
        <taxon>Agaricomycotina</taxon>
        <taxon>Agaricomycetes</taxon>
        <taxon>Agaricomycetidae</taxon>
        <taxon>Agaricales</taxon>
        <taxon>Agaricineae</taxon>
        <taxon>Nidulariaceae</taxon>
        <taxon>Crucibulum</taxon>
    </lineage>
</organism>
<evidence type="ECO:0000313" key="8">
    <source>
        <dbReference type="Proteomes" id="UP000308652"/>
    </source>
</evidence>
<keyword evidence="3" id="KW-0479">Metal-binding</keyword>
<dbReference type="GO" id="GO:0008270">
    <property type="term" value="F:zinc ion binding"/>
    <property type="evidence" value="ECO:0007669"/>
    <property type="project" value="InterPro"/>
</dbReference>
<dbReference type="OrthoDB" id="7396853at2759"/>
<dbReference type="PANTHER" id="PTHR30096">
    <property type="entry name" value="4,5-DOPA DIOXYGENASE EXTRADIOL-LIKE PROTEIN"/>
    <property type="match status" value="1"/>
</dbReference>
<evidence type="ECO:0000256" key="2">
    <source>
        <dbReference type="ARBA" id="ARBA00007581"/>
    </source>
</evidence>
<name>A0A5C3LUQ3_9AGAR</name>
<gene>
    <name evidence="7" type="ORF">BDQ12DRAFT_687155</name>
</gene>
<evidence type="ECO:0000259" key="6">
    <source>
        <dbReference type="Pfam" id="PF02900"/>
    </source>
</evidence>
<evidence type="ECO:0000256" key="4">
    <source>
        <dbReference type="ARBA" id="ARBA00022833"/>
    </source>
</evidence>
<dbReference type="EMBL" id="ML213615">
    <property type="protein sequence ID" value="TFK36287.1"/>
    <property type="molecule type" value="Genomic_DNA"/>
</dbReference>
<dbReference type="PANTHER" id="PTHR30096:SF1">
    <property type="entry name" value="AROMATIC RING-OPENING DIOXYGENASE FAMILY PROTEIN (AFU_ORTHOLOGUE AFUA_7G00640)"/>
    <property type="match status" value="1"/>
</dbReference>
<keyword evidence="7" id="KW-0223">Dioxygenase</keyword>
<reference evidence="7 8" key="1">
    <citation type="journal article" date="2019" name="Nat. Ecol. Evol.">
        <title>Megaphylogeny resolves global patterns of mushroom evolution.</title>
        <authorList>
            <person name="Varga T."/>
            <person name="Krizsan K."/>
            <person name="Foldi C."/>
            <person name="Dima B."/>
            <person name="Sanchez-Garcia M."/>
            <person name="Sanchez-Ramirez S."/>
            <person name="Szollosi G.J."/>
            <person name="Szarkandi J.G."/>
            <person name="Papp V."/>
            <person name="Albert L."/>
            <person name="Andreopoulos W."/>
            <person name="Angelini C."/>
            <person name="Antonin V."/>
            <person name="Barry K.W."/>
            <person name="Bougher N.L."/>
            <person name="Buchanan P."/>
            <person name="Buyck B."/>
            <person name="Bense V."/>
            <person name="Catcheside P."/>
            <person name="Chovatia M."/>
            <person name="Cooper J."/>
            <person name="Damon W."/>
            <person name="Desjardin D."/>
            <person name="Finy P."/>
            <person name="Geml J."/>
            <person name="Haridas S."/>
            <person name="Hughes K."/>
            <person name="Justo A."/>
            <person name="Karasinski D."/>
            <person name="Kautmanova I."/>
            <person name="Kiss B."/>
            <person name="Kocsube S."/>
            <person name="Kotiranta H."/>
            <person name="LaButti K.M."/>
            <person name="Lechner B.E."/>
            <person name="Liimatainen K."/>
            <person name="Lipzen A."/>
            <person name="Lukacs Z."/>
            <person name="Mihaltcheva S."/>
            <person name="Morgado L.N."/>
            <person name="Niskanen T."/>
            <person name="Noordeloos M.E."/>
            <person name="Ohm R.A."/>
            <person name="Ortiz-Santana B."/>
            <person name="Ovrebo C."/>
            <person name="Racz N."/>
            <person name="Riley R."/>
            <person name="Savchenko A."/>
            <person name="Shiryaev A."/>
            <person name="Soop K."/>
            <person name="Spirin V."/>
            <person name="Szebenyi C."/>
            <person name="Tomsovsky M."/>
            <person name="Tulloss R.E."/>
            <person name="Uehling J."/>
            <person name="Grigoriev I.V."/>
            <person name="Vagvolgyi C."/>
            <person name="Papp T."/>
            <person name="Martin F.M."/>
            <person name="Miettinen O."/>
            <person name="Hibbett D.S."/>
            <person name="Nagy L.G."/>
        </authorList>
    </citation>
    <scope>NUCLEOTIDE SEQUENCE [LARGE SCALE GENOMIC DNA]</scope>
    <source>
        <strain evidence="7 8">CBS 166.37</strain>
    </source>
</reference>
<dbReference type="STRING" id="68775.A0A5C3LUQ3"/>
<protein>
    <submittedName>
        <fullName evidence="7">Catalytic LigB subunit of aromatic ring-opening dioxygenase</fullName>
    </submittedName>
</protein>
<dbReference type="GO" id="GO:0016702">
    <property type="term" value="F:oxidoreductase activity, acting on single donors with incorporation of molecular oxygen, incorporation of two atoms of oxygen"/>
    <property type="evidence" value="ECO:0007669"/>
    <property type="project" value="UniProtKB-ARBA"/>
</dbReference>
<comment type="cofactor">
    <cofactor evidence="1">
        <name>Zn(2+)</name>
        <dbReference type="ChEBI" id="CHEBI:29105"/>
    </cofactor>
</comment>
<proteinExistence type="inferred from homology"/>
<dbReference type="Pfam" id="PF02900">
    <property type="entry name" value="LigB"/>
    <property type="match status" value="1"/>
</dbReference>
<feature type="domain" description="Extradiol ring-cleavage dioxygenase class III enzyme subunit B" evidence="6">
    <location>
        <begin position="11"/>
        <end position="183"/>
    </location>
</feature>
<evidence type="ECO:0000256" key="3">
    <source>
        <dbReference type="ARBA" id="ARBA00022723"/>
    </source>
</evidence>
<keyword evidence="8" id="KW-1185">Reference proteome</keyword>
<dbReference type="CDD" id="cd07363">
    <property type="entry name" value="45_DOPA_Dioxygenase"/>
    <property type="match status" value="1"/>
</dbReference>
<dbReference type="Proteomes" id="UP000308652">
    <property type="component" value="Unassembled WGS sequence"/>
</dbReference>
<dbReference type="SUPFAM" id="SSF53213">
    <property type="entry name" value="LigB-like"/>
    <property type="match status" value="1"/>
</dbReference>
<sequence>MPSNKHLATFFVSHGSPRTLVDETPTTEFYKKIGEYAREEGIQGIVWMAAHWETPLDTIELSSNPHPDKDFVAFVPDEIMDWYKSYQINSDPSLATKCRDKLKAAGFNASLNSTAIWHQDVMIPLRWMYPDYKTCPPMTVMSVNGRFDPHFHLKIGATLRSLRAEKILLIGSGGGIHNLYTVSWHRIIFYQDTVTRTKPIEQFAAEFSASMKDSCVRNSGPQLGGALCRLLSHPHFIKCNPTPEHFLPMVYAAGGCSTFEDSDSVNAFGGENWEMDTQLNVNFVFGLDKNDKRFLGGADREEYEEAEVIRASPTSSAGTLVEVRA</sequence>
<dbReference type="Gene3D" id="3.40.830.10">
    <property type="entry name" value="LigB-like"/>
    <property type="match status" value="1"/>
</dbReference>
<dbReference type="GO" id="GO:0008198">
    <property type="term" value="F:ferrous iron binding"/>
    <property type="evidence" value="ECO:0007669"/>
    <property type="project" value="InterPro"/>
</dbReference>
<evidence type="ECO:0000313" key="7">
    <source>
        <dbReference type="EMBL" id="TFK36287.1"/>
    </source>
</evidence>
<evidence type="ECO:0000256" key="1">
    <source>
        <dbReference type="ARBA" id="ARBA00001947"/>
    </source>
</evidence>
<keyword evidence="4" id="KW-0862">Zinc</keyword>
<comment type="similarity">
    <text evidence="2">Belongs to the DODA-type extradiol aromatic ring-opening dioxygenase family.</text>
</comment>
<dbReference type="InterPro" id="IPR014436">
    <property type="entry name" value="Extradiol_dOase_DODA"/>
</dbReference>
<dbReference type="InterPro" id="IPR004183">
    <property type="entry name" value="Xdiol_dOase_suB"/>
</dbReference>
<keyword evidence="5" id="KW-0560">Oxidoreductase</keyword>